<keyword evidence="2 4" id="KW-0805">Transcription regulation</keyword>
<dbReference type="SUPFAM" id="SSF75625">
    <property type="entry name" value="YebC-like"/>
    <property type="match status" value="1"/>
</dbReference>
<dbReference type="HAMAP" id="MF_00693">
    <property type="entry name" value="Transcrip_reg_TACO1"/>
    <property type="match status" value="1"/>
</dbReference>
<evidence type="ECO:0000256" key="2">
    <source>
        <dbReference type="ARBA" id="ARBA00023015"/>
    </source>
</evidence>
<accession>A0A2H0PUV0</accession>
<comment type="caution">
    <text evidence="7">The sequence shown here is derived from an EMBL/GenBank/DDBJ whole genome shotgun (WGS) entry which is preliminary data.</text>
</comment>
<evidence type="ECO:0000256" key="4">
    <source>
        <dbReference type="HAMAP-Rule" id="MF_00693"/>
    </source>
</evidence>
<proteinExistence type="inferred from homology"/>
<evidence type="ECO:0000313" key="7">
    <source>
        <dbReference type="EMBL" id="PIR25778.1"/>
    </source>
</evidence>
<dbReference type="EMBL" id="PCXE01000053">
    <property type="protein sequence ID" value="PIR25778.1"/>
    <property type="molecule type" value="Genomic_DNA"/>
</dbReference>
<feature type="domain" description="TACO1/YebC-like N-terminal" evidence="6">
    <location>
        <begin position="47"/>
        <end position="119"/>
    </location>
</feature>
<keyword evidence="3 4" id="KW-0804">Transcription</keyword>
<dbReference type="PANTHER" id="PTHR12532">
    <property type="entry name" value="TRANSLATIONAL ACTIVATOR OF CYTOCHROME C OXIDASE 1"/>
    <property type="match status" value="1"/>
</dbReference>
<protein>
    <recommendedName>
        <fullName evidence="4">Probable transcriptional regulatory protein COV41_02720</fullName>
    </recommendedName>
</protein>
<evidence type="ECO:0000259" key="6">
    <source>
        <dbReference type="Pfam" id="PF20772"/>
    </source>
</evidence>
<dbReference type="GO" id="GO:0003677">
    <property type="term" value="F:DNA binding"/>
    <property type="evidence" value="ECO:0007669"/>
    <property type="project" value="UniProtKB-UniRule"/>
</dbReference>
<dbReference type="GO" id="GO:0006355">
    <property type="term" value="P:regulation of DNA-templated transcription"/>
    <property type="evidence" value="ECO:0007669"/>
    <property type="project" value="UniProtKB-UniRule"/>
</dbReference>
<reference evidence="7 8" key="1">
    <citation type="submission" date="2017-09" db="EMBL/GenBank/DDBJ databases">
        <title>Depth-based differentiation of microbial function through sediment-hosted aquifers and enrichment of novel symbionts in the deep terrestrial subsurface.</title>
        <authorList>
            <person name="Probst A.J."/>
            <person name="Ladd B."/>
            <person name="Jarett J.K."/>
            <person name="Geller-Mcgrath D.E."/>
            <person name="Sieber C.M."/>
            <person name="Emerson J.B."/>
            <person name="Anantharaman K."/>
            <person name="Thomas B.C."/>
            <person name="Malmstrom R."/>
            <person name="Stieglmeier M."/>
            <person name="Klingl A."/>
            <person name="Woyke T."/>
            <person name="Ryan C.M."/>
            <person name="Banfield J.F."/>
        </authorList>
    </citation>
    <scope>NUCLEOTIDE SEQUENCE [LARGE SCALE GENOMIC DNA]</scope>
    <source>
        <strain evidence="7">CG11_big_fil_rev_8_21_14_0_20_43_10</strain>
    </source>
</reference>
<dbReference type="InterPro" id="IPR017856">
    <property type="entry name" value="Integrase-like_N"/>
</dbReference>
<dbReference type="InterPro" id="IPR048300">
    <property type="entry name" value="TACO1_YebC-like_2nd/3rd_dom"/>
</dbReference>
<dbReference type="Pfam" id="PF20772">
    <property type="entry name" value="TACO1_YebC_N"/>
    <property type="match status" value="1"/>
</dbReference>
<organism evidence="7 8">
    <name type="scientific">Candidatus Brennerbacteria bacterium CG11_big_fil_rev_8_21_14_0_20_43_10</name>
    <dbReference type="NCBI Taxonomy" id="1974523"/>
    <lineage>
        <taxon>Bacteria</taxon>
        <taxon>Candidatus Brenneribacteriota</taxon>
    </lineage>
</organism>
<evidence type="ECO:0000313" key="8">
    <source>
        <dbReference type="Proteomes" id="UP000236846"/>
    </source>
</evidence>
<comment type="similarity">
    <text evidence="1 4">Belongs to the TACO1 family.</text>
</comment>
<dbReference type="InterPro" id="IPR049083">
    <property type="entry name" value="TACO1_YebC_N"/>
</dbReference>
<feature type="domain" description="TACO1/YebC-like second and third" evidence="5">
    <location>
        <begin position="126"/>
        <end position="281"/>
    </location>
</feature>
<dbReference type="InterPro" id="IPR026564">
    <property type="entry name" value="Transcrip_reg_TACO1-like_dom3"/>
</dbReference>
<dbReference type="NCBIfam" id="NF001030">
    <property type="entry name" value="PRK00110.1"/>
    <property type="match status" value="1"/>
</dbReference>
<dbReference type="Proteomes" id="UP000236846">
    <property type="component" value="Unassembled WGS sequence"/>
</dbReference>
<keyword evidence="4" id="KW-0963">Cytoplasm</keyword>
<comment type="subcellular location">
    <subcellularLocation>
        <location evidence="4">Cytoplasm</location>
    </subcellularLocation>
</comment>
<dbReference type="FunFam" id="1.10.10.200:FF:000002">
    <property type="entry name" value="Probable transcriptional regulatory protein CLM62_37755"/>
    <property type="match status" value="1"/>
</dbReference>
<dbReference type="PANTHER" id="PTHR12532:SF0">
    <property type="entry name" value="TRANSLATIONAL ACTIVATOR OF CYTOCHROME C OXIDASE 1"/>
    <property type="match status" value="1"/>
</dbReference>
<dbReference type="NCBIfam" id="TIGR01033">
    <property type="entry name" value="YebC/PmpR family DNA-binding transcriptional regulator"/>
    <property type="match status" value="1"/>
</dbReference>
<dbReference type="InterPro" id="IPR029072">
    <property type="entry name" value="YebC-like"/>
</dbReference>
<evidence type="ECO:0000256" key="3">
    <source>
        <dbReference type="ARBA" id="ARBA00023163"/>
    </source>
</evidence>
<name>A0A2H0PUV0_9BACT</name>
<dbReference type="AlphaFoldDB" id="A0A2H0PUV0"/>
<dbReference type="InterPro" id="IPR002876">
    <property type="entry name" value="Transcrip_reg_TACO1-like"/>
</dbReference>
<dbReference type="Gene3D" id="1.10.10.200">
    <property type="match status" value="1"/>
</dbReference>
<dbReference type="GO" id="GO:0005737">
    <property type="term" value="C:cytoplasm"/>
    <property type="evidence" value="ECO:0007669"/>
    <property type="project" value="UniProtKB-SubCell"/>
</dbReference>
<dbReference type="Gene3D" id="3.30.70.980">
    <property type="match status" value="2"/>
</dbReference>
<evidence type="ECO:0000259" key="5">
    <source>
        <dbReference type="Pfam" id="PF01709"/>
    </source>
</evidence>
<keyword evidence="4 7" id="KW-0238">DNA-binding</keyword>
<gene>
    <name evidence="7" type="ORF">COV41_02720</name>
</gene>
<dbReference type="Pfam" id="PF01709">
    <property type="entry name" value="Transcrip_reg"/>
    <property type="match status" value="1"/>
</dbReference>
<evidence type="ECO:0000256" key="1">
    <source>
        <dbReference type="ARBA" id="ARBA00008724"/>
    </source>
</evidence>
<sequence>MEAKNICVFWTAENNCVGHRIWNLGSIYFPCRQKEIYFLNSYMSGHSKWAKLKHTKGATDAKKSKIFSRLANLITIAARKGKSGDPKMNFILRDAIAKARQENMPQENINRAIKRGTGGTETVTLEETVCEAYGPGGIALLIHAVTDNKNRTRGEIQNVLNKNEGRLGENGSVLWMFVETGKIIFPKARWAAHPELELEIIDAGAEDIRHDDETTYIYAPKQLTETIRLVLERAGIEPQTTIDYIAKSPVVIFDEMKKTKIQRLLENLFDLDDVEQVYTNAEF</sequence>
<dbReference type="NCBIfam" id="NF009044">
    <property type="entry name" value="PRK12378.1"/>
    <property type="match status" value="1"/>
</dbReference>